<dbReference type="Pfam" id="PF02099">
    <property type="entry name" value="Josephin"/>
    <property type="match status" value="1"/>
</dbReference>
<dbReference type="SMART" id="SM01246">
    <property type="entry name" value="Josephin"/>
    <property type="match status" value="1"/>
</dbReference>
<dbReference type="Gene3D" id="3.90.70.40">
    <property type="match status" value="1"/>
</dbReference>
<evidence type="ECO:0000256" key="8">
    <source>
        <dbReference type="ARBA" id="ARBA00058284"/>
    </source>
</evidence>
<dbReference type="OrthoDB" id="422700at2759"/>
<reference evidence="14" key="1">
    <citation type="submission" date="2025-08" db="UniProtKB">
        <authorList>
            <consortium name="RefSeq"/>
        </authorList>
    </citation>
    <scope>IDENTIFICATION</scope>
    <source>
        <tissue evidence="14">Whole organism</tissue>
    </source>
</reference>
<organism evidence="13 14">
    <name type="scientific">Hyalella azteca</name>
    <name type="common">Amphipod</name>
    <dbReference type="NCBI Taxonomy" id="294128"/>
    <lineage>
        <taxon>Eukaryota</taxon>
        <taxon>Metazoa</taxon>
        <taxon>Ecdysozoa</taxon>
        <taxon>Arthropoda</taxon>
        <taxon>Crustacea</taxon>
        <taxon>Multicrustacea</taxon>
        <taxon>Malacostraca</taxon>
        <taxon>Eumalacostraca</taxon>
        <taxon>Peracarida</taxon>
        <taxon>Amphipoda</taxon>
        <taxon>Senticaudata</taxon>
        <taxon>Talitrida</taxon>
        <taxon>Talitroidea</taxon>
        <taxon>Hyalellidae</taxon>
        <taxon>Hyalella</taxon>
    </lineage>
</organism>
<accession>A0A8B7NZR8</accession>
<evidence type="ECO:0000313" key="13">
    <source>
        <dbReference type="Proteomes" id="UP000694843"/>
    </source>
</evidence>
<dbReference type="GO" id="GO:0004843">
    <property type="term" value="F:cysteine-type deubiquitinase activity"/>
    <property type="evidence" value="ECO:0007669"/>
    <property type="project" value="UniProtKB-EC"/>
</dbReference>
<dbReference type="InterPro" id="IPR006155">
    <property type="entry name" value="Josephin"/>
</dbReference>
<dbReference type="GO" id="GO:0005829">
    <property type="term" value="C:cytosol"/>
    <property type="evidence" value="ECO:0007669"/>
    <property type="project" value="UniProtKB-SubCell"/>
</dbReference>
<dbReference type="PANTHER" id="PTHR13291">
    <property type="entry name" value="JOSEPHIN 1, 2"/>
    <property type="match status" value="1"/>
</dbReference>
<dbReference type="PANTHER" id="PTHR13291:SF0">
    <property type="entry name" value="JOSEPHIN-LIKE PROTEIN"/>
    <property type="match status" value="1"/>
</dbReference>
<dbReference type="KEGG" id="hazt:108675742"/>
<evidence type="ECO:0000256" key="4">
    <source>
        <dbReference type="ARBA" id="ARBA00022490"/>
    </source>
</evidence>
<name>A0A8B7NZR8_HYAAZ</name>
<keyword evidence="4" id="KW-0963">Cytoplasm</keyword>
<dbReference type="EC" id="3.4.19.12" evidence="3"/>
<feature type="active site" evidence="11">
    <location>
        <position position="140"/>
    </location>
</feature>
<dbReference type="GeneID" id="108675742"/>
<dbReference type="PROSITE" id="PS50957">
    <property type="entry name" value="JOSEPHIN"/>
    <property type="match status" value="1"/>
</dbReference>
<evidence type="ECO:0000256" key="5">
    <source>
        <dbReference type="ARBA" id="ARBA00022670"/>
    </source>
</evidence>
<feature type="active site" evidence="11">
    <location>
        <position position="125"/>
    </location>
</feature>
<comment type="function">
    <text evidence="8">Cleaves 'Lys-63'-linked poly-ubiquitin chains, and with lesser efficiency 'Lys-48'-linked poly-ubiquitin chains (in vitro). May act as a deubiquitinating enzyme.</text>
</comment>
<feature type="domain" description="Josephin" evidence="12">
    <location>
        <begin position="10"/>
        <end position="188"/>
    </location>
</feature>
<evidence type="ECO:0000256" key="3">
    <source>
        <dbReference type="ARBA" id="ARBA00012759"/>
    </source>
</evidence>
<evidence type="ECO:0000256" key="7">
    <source>
        <dbReference type="ARBA" id="ARBA00022801"/>
    </source>
</evidence>
<evidence type="ECO:0000256" key="6">
    <source>
        <dbReference type="ARBA" id="ARBA00022786"/>
    </source>
</evidence>
<dbReference type="GO" id="GO:0006508">
    <property type="term" value="P:proteolysis"/>
    <property type="evidence" value="ECO:0007669"/>
    <property type="project" value="UniProtKB-KW"/>
</dbReference>
<feature type="active site" evidence="11">
    <location>
        <position position="23"/>
    </location>
</feature>
<keyword evidence="7 11" id="KW-0378">Hydrolase</keyword>
<evidence type="ECO:0000256" key="1">
    <source>
        <dbReference type="ARBA" id="ARBA00000707"/>
    </source>
</evidence>
<evidence type="ECO:0000259" key="12">
    <source>
        <dbReference type="PROSITE" id="PS50957"/>
    </source>
</evidence>
<keyword evidence="6" id="KW-0833">Ubl conjugation pathway</keyword>
<sequence length="291" mass="32358">MSFANGVHSVEKIYHEKQVKKLCALHSLNNLFQDASAFSKDELDKICEKLSPDHWINPHKSVLGTGNYDINVIIAALEAKGCAIVWFDKRKDPGIIVLELVMGFILNIPSEYRVGPVQLPLRRKHWVAVKKVNNLFYNLDSKLDAPVCIGQANDLLDWLRVQLSSPEKELFIVAPQDVEKNKSWCLEVGAAAQHIELPSTPLEEETKSNERVDARLVHLNNVECTQDVNLQKRVLAPLEGEEAFSSPGLKFIDQDAASVDSGNLRRASSTKYVSTSSSIDLATNGAIESSR</sequence>
<dbReference type="Proteomes" id="UP000694843">
    <property type="component" value="Unplaced"/>
</dbReference>
<evidence type="ECO:0000313" key="14">
    <source>
        <dbReference type="RefSeq" id="XP_018019263.1"/>
    </source>
</evidence>
<dbReference type="CTD" id="31560"/>
<keyword evidence="5" id="KW-0645">Protease</keyword>
<dbReference type="GO" id="GO:0016579">
    <property type="term" value="P:protein deubiquitination"/>
    <property type="evidence" value="ECO:0007669"/>
    <property type="project" value="InterPro"/>
</dbReference>
<evidence type="ECO:0000256" key="10">
    <source>
        <dbReference type="ARBA" id="ARBA00077222"/>
    </source>
</evidence>
<dbReference type="FunFam" id="3.90.70.40:FF:000003">
    <property type="entry name" value="josephin-2 isoform X1"/>
    <property type="match status" value="1"/>
</dbReference>
<protein>
    <recommendedName>
        <fullName evidence="9">Josephin-2</fullName>
        <ecNumber evidence="3">3.4.19.12</ecNumber>
    </recommendedName>
    <alternativeName>
        <fullName evidence="10">Josephin domain-containing protein 2</fullName>
    </alternativeName>
</protein>
<comment type="catalytic activity">
    <reaction evidence="1">
        <text>Thiol-dependent hydrolysis of ester, thioester, amide, peptide and isopeptide bonds formed by the C-terminal Gly of ubiquitin (a 76-residue protein attached to proteins as an intracellular targeting signal).</text>
        <dbReference type="EC" id="3.4.19.12"/>
    </reaction>
</comment>
<gene>
    <name evidence="14" type="primary">LOC108675742</name>
</gene>
<evidence type="ECO:0000256" key="2">
    <source>
        <dbReference type="ARBA" id="ARBA00004514"/>
    </source>
</evidence>
<dbReference type="RefSeq" id="XP_018019263.1">
    <property type="nucleotide sequence ID" value="XM_018163774.2"/>
</dbReference>
<dbReference type="InterPro" id="IPR040053">
    <property type="entry name" value="JOSD1/2"/>
</dbReference>
<evidence type="ECO:0000256" key="9">
    <source>
        <dbReference type="ARBA" id="ARBA00069892"/>
    </source>
</evidence>
<keyword evidence="13" id="KW-1185">Reference proteome</keyword>
<dbReference type="AlphaFoldDB" id="A0A8B7NZR8"/>
<proteinExistence type="predicted"/>
<evidence type="ECO:0000256" key="11">
    <source>
        <dbReference type="PROSITE-ProRule" id="PRU00331"/>
    </source>
</evidence>
<comment type="subcellular location">
    <subcellularLocation>
        <location evidence="2">Cytoplasm</location>
        <location evidence="2">Cytosol</location>
    </subcellularLocation>
</comment>